<dbReference type="GO" id="GO:0005874">
    <property type="term" value="C:microtubule"/>
    <property type="evidence" value="ECO:0007669"/>
    <property type="project" value="UniProtKB-KW"/>
</dbReference>
<comment type="subunit">
    <text evidence="4 15">Dimer of alpha and beta chains. A typical microtubule is a hollow water-filled tube with an outer diameter of 25 nm and an inner diameter of 15 nM. Alpha-beta heterodimers associate head-to-tail to form protofilaments running lengthwise along the microtubule wall with the beta-tubulin subunit facing the microtubule plus end conferring a structural polarity. Microtubules usually have 13 protofilaments but different protofilament numbers can be found in some organisms and specialized cells.</text>
</comment>
<evidence type="ECO:0000256" key="12">
    <source>
        <dbReference type="ARBA" id="ARBA00023212"/>
    </source>
</evidence>
<evidence type="ECO:0000256" key="5">
    <source>
        <dbReference type="ARBA" id="ARBA00022490"/>
    </source>
</evidence>
<dbReference type="CDD" id="cd02186">
    <property type="entry name" value="alpha_tubulin"/>
    <property type="match status" value="1"/>
</dbReference>
<dbReference type="GO" id="GO:0016787">
    <property type="term" value="F:hydrolase activity"/>
    <property type="evidence" value="ECO:0007669"/>
    <property type="project" value="UniProtKB-KW"/>
</dbReference>
<keyword evidence="7" id="KW-0479">Metal-binding</keyword>
<dbReference type="SMART" id="SM00864">
    <property type="entry name" value="Tubulin"/>
    <property type="match status" value="1"/>
</dbReference>
<evidence type="ECO:0000256" key="2">
    <source>
        <dbReference type="ARBA" id="ARBA00004245"/>
    </source>
</evidence>
<dbReference type="SUPFAM" id="SSF55307">
    <property type="entry name" value="Tubulin C-terminal domain-like"/>
    <property type="match status" value="1"/>
</dbReference>
<evidence type="ECO:0000256" key="1">
    <source>
        <dbReference type="ARBA" id="ARBA00001946"/>
    </source>
</evidence>
<keyword evidence="9" id="KW-0378">Hydrolase</keyword>
<evidence type="ECO:0000256" key="4">
    <source>
        <dbReference type="ARBA" id="ARBA00011747"/>
    </source>
</evidence>
<comment type="catalytic activity">
    <reaction evidence="14">
        <text>GTP + H2O = GDP + phosphate + H(+)</text>
        <dbReference type="Rhea" id="RHEA:19669"/>
        <dbReference type="ChEBI" id="CHEBI:15377"/>
        <dbReference type="ChEBI" id="CHEBI:15378"/>
        <dbReference type="ChEBI" id="CHEBI:37565"/>
        <dbReference type="ChEBI" id="CHEBI:43474"/>
        <dbReference type="ChEBI" id="CHEBI:58189"/>
    </reaction>
    <physiologicalReaction direction="left-to-right" evidence="14">
        <dbReference type="Rhea" id="RHEA:19670"/>
    </physiologicalReaction>
</comment>
<dbReference type="SUPFAM" id="SSF52490">
    <property type="entry name" value="Tubulin nucleotide-binding domain-like"/>
    <property type="match status" value="1"/>
</dbReference>
<evidence type="ECO:0000259" key="17">
    <source>
        <dbReference type="SMART" id="SM00865"/>
    </source>
</evidence>
<comment type="similarity">
    <text evidence="3 15">Belongs to the tubulin family.</text>
</comment>
<dbReference type="Pfam" id="PF00091">
    <property type="entry name" value="Tubulin"/>
    <property type="match status" value="1"/>
</dbReference>
<dbReference type="GO" id="GO:0005737">
    <property type="term" value="C:cytoplasm"/>
    <property type="evidence" value="ECO:0007669"/>
    <property type="project" value="UniProtKB-ARBA"/>
</dbReference>
<dbReference type="InterPro" id="IPR018316">
    <property type="entry name" value="Tubulin/FtsZ_2-layer-sand-dom"/>
</dbReference>
<evidence type="ECO:0000313" key="19">
    <source>
        <dbReference type="EMBL" id="KAL0880477.1"/>
    </source>
</evidence>
<comment type="cofactor">
    <cofactor evidence="1">
        <name>Mg(2+)</name>
        <dbReference type="ChEBI" id="CHEBI:18420"/>
    </cofactor>
</comment>
<dbReference type="Gene3D" id="1.10.287.600">
    <property type="entry name" value="Helix hairpin bin"/>
    <property type="match status" value="1"/>
</dbReference>
<keyword evidence="6 15" id="KW-0493">Microtubule</keyword>
<keyword evidence="11 15" id="KW-0342">GTP-binding</keyword>
<dbReference type="Proteomes" id="UP001549921">
    <property type="component" value="Unassembled WGS sequence"/>
</dbReference>
<evidence type="ECO:0000256" key="14">
    <source>
        <dbReference type="ARBA" id="ARBA00049117"/>
    </source>
</evidence>
<keyword evidence="12" id="KW-0206">Cytoskeleton</keyword>
<keyword evidence="5" id="KW-0963">Cytoplasm</keyword>
<evidence type="ECO:0000256" key="3">
    <source>
        <dbReference type="ARBA" id="ARBA00009636"/>
    </source>
</evidence>
<keyword evidence="20" id="KW-1185">Reference proteome</keyword>
<dbReference type="PRINTS" id="PR01162">
    <property type="entry name" value="ALPHATUBULIN"/>
</dbReference>
<comment type="function">
    <text evidence="13 15">Tubulin is the major constituent of microtubules, a cylinder consisting of laterally associated linear protofilaments composed of alpha- and beta-tubulin heterodimers. Microtubules grow by the addition of GTP-tubulin dimers to the microtubule end, where a stabilizing cap forms. Below the cap, tubulin dimers are in GDP-bound state, owing to GTPase activity of alpha-tubulin.</text>
</comment>
<dbReference type="Gene3D" id="3.40.50.1440">
    <property type="entry name" value="Tubulin/FtsZ, GTPase domain"/>
    <property type="match status" value="1"/>
</dbReference>
<sequence length="433" mass="47927">MKEVIHIHIGQAGVQVANACWELYCLESGIRADGILAYSDNESGSGAFFSHTGAGKVVPRVVMIDLEPTPIDEIRTGAYRQLFHPNSLLTGKEDAASNFARGYFGVGREMIDLALNRIRIAAEECNCLQGFIIVRSFGGGTGSGFTALLLEGLVRDYGKLSKIEFAIYPAPKISPIIVEPYNAVLTSHACMDTEDVCFIFDNEALYDILARLLDVPRPTYTNLNRLIAQVTSCMTASLRFEGSLNVELVEFRTNLIPYPRIHFPLVTFAPFIPPSRALHETMTTNQLMMSCFEPSNQMVKCDPRAGSYMSCCLLFRGDVNPNDINAGINQIKSMRNIKFVSWSPTGFKIGVNYQPPVTVPGGDLAALQRAVVMVSNNSAVRGAWERLCKKFSLMYAKRAFVHHYVGAGMEEAEFKNALQNIKALSNDYKEMED</sequence>
<dbReference type="PROSITE" id="PS00227">
    <property type="entry name" value="TUBULIN"/>
    <property type="match status" value="1"/>
</dbReference>
<dbReference type="GO" id="GO:0046872">
    <property type="term" value="F:metal ion binding"/>
    <property type="evidence" value="ECO:0007669"/>
    <property type="project" value="UniProtKB-KW"/>
</dbReference>
<evidence type="ECO:0000256" key="10">
    <source>
        <dbReference type="ARBA" id="ARBA00022842"/>
    </source>
</evidence>
<dbReference type="FunFam" id="3.30.1330.20:FF:000001">
    <property type="entry name" value="Tubulin alpha chain"/>
    <property type="match status" value="1"/>
</dbReference>
<dbReference type="InterPro" id="IPR036525">
    <property type="entry name" value="Tubulin/FtsZ_GTPase_sf"/>
</dbReference>
<gene>
    <name evidence="19" type="ORF">ABMA27_002887</name>
    <name evidence="18" type="ORF">ABMA28_002979</name>
</gene>
<dbReference type="InterPro" id="IPR000217">
    <property type="entry name" value="Tubulin"/>
</dbReference>
<dbReference type="EMBL" id="JBEDNZ010000013">
    <property type="protein sequence ID" value="KAL0830875.1"/>
    <property type="molecule type" value="Genomic_DNA"/>
</dbReference>
<evidence type="ECO:0000256" key="15">
    <source>
        <dbReference type="RuleBase" id="RU000352"/>
    </source>
</evidence>
<dbReference type="Pfam" id="PF03953">
    <property type="entry name" value="Tubulin_C"/>
    <property type="match status" value="1"/>
</dbReference>
<evidence type="ECO:0000256" key="11">
    <source>
        <dbReference type="ARBA" id="ARBA00023134"/>
    </source>
</evidence>
<dbReference type="InterPro" id="IPR008280">
    <property type="entry name" value="Tub_FtsZ_C"/>
</dbReference>
<evidence type="ECO:0000256" key="6">
    <source>
        <dbReference type="ARBA" id="ARBA00022701"/>
    </source>
</evidence>
<dbReference type="InterPro" id="IPR037103">
    <property type="entry name" value="Tubulin/FtsZ-like_C"/>
</dbReference>
<proteinExistence type="inferred from homology"/>
<dbReference type="InterPro" id="IPR017975">
    <property type="entry name" value="Tubulin_CS"/>
</dbReference>
<comment type="subcellular location">
    <subcellularLocation>
        <location evidence="2">Cytoplasm</location>
        <location evidence="2">Cytoskeleton</location>
    </subcellularLocation>
</comment>
<evidence type="ECO:0000256" key="9">
    <source>
        <dbReference type="ARBA" id="ARBA00022801"/>
    </source>
</evidence>
<evidence type="ECO:0000313" key="18">
    <source>
        <dbReference type="EMBL" id="KAL0830875.1"/>
    </source>
</evidence>
<accession>A0ABD0T2X3</accession>
<evidence type="ECO:0000259" key="16">
    <source>
        <dbReference type="SMART" id="SM00864"/>
    </source>
</evidence>
<comment type="caution">
    <text evidence="18">The sequence shown here is derived from an EMBL/GenBank/DDBJ whole genome shotgun (WGS) entry which is preliminary data.</text>
</comment>
<keyword evidence="10" id="KW-0460">Magnesium</keyword>
<name>A0ABD0T2X3_LOXSC</name>
<dbReference type="SMART" id="SM00865">
    <property type="entry name" value="Tubulin_C"/>
    <property type="match status" value="1"/>
</dbReference>
<evidence type="ECO:0000256" key="8">
    <source>
        <dbReference type="ARBA" id="ARBA00022741"/>
    </source>
</evidence>
<dbReference type="PANTHER" id="PTHR11588">
    <property type="entry name" value="TUBULIN"/>
    <property type="match status" value="1"/>
</dbReference>
<feature type="domain" description="Tubulin/FtsZ GTPase" evidence="16">
    <location>
        <begin position="45"/>
        <end position="242"/>
    </location>
</feature>
<dbReference type="InterPro" id="IPR003008">
    <property type="entry name" value="Tubulin_FtsZ_GTPase"/>
</dbReference>
<dbReference type="Proteomes" id="UP001549920">
    <property type="component" value="Unassembled WGS sequence"/>
</dbReference>
<evidence type="ECO:0000256" key="7">
    <source>
        <dbReference type="ARBA" id="ARBA00022723"/>
    </source>
</evidence>
<keyword evidence="8 15" id="KW-0547">Nucleotide-binding</keyword>
<dbReference type="EMBL" id="JBEUOH010000013">
    <property type="protein sequence ID" value="KAL0880477.1"/>
    <property type="molecule type" value="Genomic_DNA"/>
</dbReference>
<evidence type="ECO:0000256" key="13">
    <source>
        <dbReference type="ARBA" id="ARBA00034296"/>
    </source>
</evidence>
<evidence type="ECO:0000313" key="21">
    <source>
        <dbReference type="Proteomes" id="UP001549921"/>
    </source>
</evidence>
<dbReference type="GO" id="GO:0005525">
    <property type="term" value="F:GTP binding"/>
    <property type="evidence" value="ECO:0007669"/>
    <property type="project" value="UniProtKB-UniRule"/>
</dbReference>
<dbReference type="Gene3D" id="3.30.1330.20">
    <property type="entry name" value="Tubulin/FtsZ, C-terminal domain"/>
    <property type="match status" value="1"/>
</dbReference>
<protein>
    <recommendedName>
        <fullName evidence="15">Tubulin alpha chain</fullName>
    </recommendedName>
</protein>
<evidence type="ECO:0000313" key="20">
    <source>
        <dbReference type="Proteomes" id="UP001549920"/>
    </source>
</evidence>
<dbReference type="AlphaFoldDB" id="A0ABD0T2X3"/>
<dbReference type="PRINTS" id="PR01161">
    <property type="entry name" value="TUBULIN"/>
</dbReference>
<organism evidence="18 21">
    <name type="scientific">Loxostege sticticalis</name>
    <name type="common">Beet webworm moth</name>
    <dbReference type="NCBI Taxonomy" id="481309"/>
    <lineage>
        <taxon>Eukaryota</taxon>
        <taxon>Metazoa</taxon>
        <taxon>Ecdysozoa</taxon>
        <taxon>Arthropoda</taxon>
        <taxon>Hexapoda</taxon>
        <taxon>Insecta</taxon>
        <taxon>Pterygota</taxon>
        <taxon>Neoptera</taxon>
        <taxon>Endopterygota</taxon>
        <taxon>Lepidoptera</taxon>
        <taxon>Glossata</taxon>
        <taxon>Ditrysia</taxon>
        <taxon>Pyraloidea</taxon>
        <taxon>Crambidae</taxon>
        <taxon>Pyraustinae</taxon>
        <taxon>Loxostege</taxon>
    </lineage>
</organism>
<feature type="domain" description="Tubulin/FtsZ 2-layer sandwich" evidence="17">
    <location>
        <begin position="244"/>
        <end position="389"/>
    </location>
</feature>
<dbReference type="InterPro" id="IPR023123">
    <property type="entry name" value="Tubulin_C"/>
</dbReference>
<dbReference type="InterPro" id="IPR002452">
    <property type="entry name" value="Alpha_tubulin"/>
</dbReference>
<dbReference type="FunFam" id="3.40.50.1440:FF:000011">
    <property type="entry name" value="Tubulin alpha chain"/>
    <property type="match status" value="1"/>
</dbReference>
<reference evidence="20 21" key="1">
    <citation type="submission" date="2024-06" db="EMBL/GenBank/DDBJ databases">
        <title>A chromosome-level genome assembly of beet webworm, Loxostege sticticalis.</title>
        <authorList>
            <person name="Zhang Y."/>
        </authorList>
    </citation>
    <scope>NUCLEOTIDE SEQUENCE [LARGE SCALE GENOMIC DNA]</scope>
    <source>
        <strain evidence="19">AQ026</strain>
        <strain evidence="18">AQ028</strain>
        <tissue evidence="18">Male pupae</tissue>
        <tissue evidence="19">Whole body</tissue>
    </source>
</reference>